<dbReference type="Proteomes" id="UP000618445">
    <property type="component" value="Unassembled WGS sequence"/>
</dbReference>
<sequence length="370" mass="41287">MSSIYEFLERRENKDVWRTAVDQTDWRLRNPVDRSRLDRLIPATSYPSRTILINRMVVHRPTLATIIAEDAEVPPSRPQMVLNEELLGNCKIGKKYQWNERDQKQLIELQQGGLSTELKQAIEDYFFGTIADLVPSIYDKSMRLAMDIALTGSCTFTDPISKGSFSVSYPVTSGHIPSALSGGALWSAPTTCTPLANLESHAETVYNTLGKFPDNISMHRAQLRQVAASNEAKIAWLTRTGGSGTTSQDLTGVFLSDNMVKELIAERVNPNTGAEVIINDAKYSEEQANATISDKFYLAVGANTGYYFFGWDGYIERGFVPTIENRLASGIYVVNGQKTDDVPHRYWTTAVANFVPVVRDPRYIAARKVV</sequence>
<evidence type="ECO:0000313" key="1">
    <source>
        <dbReference type="EMBL" id="MBD2316673.1"/>
    </source>
</evidence>
<name>A0ABR8C7H1_9CYAN</name>
<comment type="caution">
    <text evidence="1">The sequence shown here is derived from an EMBL/GenBank/DDBJ whole genome shotgun (WGS) entry which is preliminary data.</text>
</comment>
<reference evidence="1 2" key="1">
    <citation type="journal article" date="2020" name="ISME J.">
        <title>Comparative genomics reveals insights into cyanobacterial evolution and habitat adaptation.</title>
        <authorList>
            <person name="Chen M.Y."/>
            <person name="Teng W.K."/>
            <person name="Zhao L."/>
            <person name="Hu C.X."/>
            <person name="Zhou Y.K."/>
            <person name="Han B.P."/>
            <person name="Song L.R."/>
            <person name="Shu W.S."/>
        </authorList>
    </citation>
    <scope>NUCLEOTIDE SEQUENCE [LARGE SCALE GENOMIC DNA]</scope>
    <source>
        <strain evidence="1 2">FACHB-1050</strain>
    </source>
</reference>
<dbReference type="EMBL" id="JACJQY010000008">
    <property type="protein sequence ID" value="MBD2316673.1"/>
    <property type="molecule type" value="Genomic_DNA"/>
</dbReference>
<dbReference type="RefSeq" id="WP_190577559.1">
    <property type="nucleotide sequence ID" value="NZ_CAWPQU010000078.1"/>
</dbReference>
<gene>
    <name evidence="1" type="ORF">H6G05_07415</name>
</gene>
<organism evidence="1 2">
    <name type="scientific">Phormidium tenue FACHB-1050</name>
    <dbReference type="NCBI Taxonomy" id="2692857"/>
    <lineage>
        <taxon>Bacteria</taxon>
        <taxon>Bacillati</taxon>
        <taxon>Cyanobacteriota</taxon>
        <taxon>Cyanophyceae</taxon>
        <taxon>Oscillatoriophycideae</taxon>
        <taxon>Oscillatoriales</taxon>
        <taxon>Oscillatoriaceae</taxon>
        <taxon>Phormidium</taxon>
    </lineage>
</organism>
<proteinExistence type="predicted"/>
<evidence type="ECO:0000313" key="2">
    <source>
        <dbReference type="Proteomes" id="UP000618445"/>
    </source>
</evidence>
<keyword evidence="2" id="KW-1185">Reference proteome</keyword>
<protein>
    <recommendedName>
        <fullName evidence="3">Major capsid protein</fullName>
    </recommendedName>
</protein>
<accession>A0ABR8C7H1</accession>
<evidence type="ECO:0008006" key="3">
    <source>
        <dbReference type="Google" id="ProtNLM"/>
    </source>
</evidence>